<protein>
    <submittedName>
        <fullName evidence="2">Uridine kinase</fullName>
    </submittedName>
</protein>
<dbReference type="Gene3D" id="3.40.50.300">
    <property type="entry name" value="P-loop containing nucleotide triphosphate hydrolases"/>
    <property type="match status" value="1"/>
</dbReference>
<dbReference type="AlphaFoldDB" id="A0A0D4C3Z2"/>
<dbReference type="EMBL" id="CP011005">
    <property type="protein sequence ID" value="AJT43095.1"/>
    <property type="molecule type" value="Genomic_DNA"/>
</dbReference>
<sequence>MLAVDGVDGSGKTSFARALASSLTAEGYAVVLIHADQFLNLRAVRYRRGRESPEGFWLDSYDYRALQSSVIDPFRAGGNGRYREAATSLSEDCYLEFPERQAPADSIVIIEGMFLHRDELAEFWDFSIFLDAPFTVTAARMALRDGSNPDPEHPSMRRYVQGQRLYFAQCEPWHRASLVIDNSEPQSPRLLDSTEFSRTV</sequence>
<feature type="domain" description="Phosphoribulokinase/uridine kinase" evidence="1">
    <location>
        <begin position="2"/>
        <end position="146"/>
    </location>
</feature>
<dbReference type="HOGENOM" id="CLU_090613_0_0_11"/>
<dbReference type="Pfam" id="PF00485">
    <property type="entry name" value="PRK"/>
    <property type="match status" value="1"/>
</dbReference>
<keyword evidence="2" id="KW-0418">Kinase</keyword>
<reference evidence="2 3" key="1">
    <citation type="journal article" date="2015" name="Genome Announc.">
        <title>Complete Genome Sequencing of Protease-Producing Novel Arthrobacter sp. Strain IHBB 11108 Using PacBio Single-Molecule Real-Time Sequencing Technology.</title>
        <authorList>
            <person name="Kiran S."/>
            <person name="Swarnkar M.K."/>
            <person name="Pal M."/>
            <person name="Thakur R."/>
            <person name="Tewari R."/>
            <person name="Singh A.K."/>
            <person name="Gulati A."/>
        </authorList>
    </citation>
    <scope>NUCLEOTIDE SEQUENCE [LARGE SCALE GENOMIC DNA]</scope>
    <source>
        <strain evidence="2 3">IHBB 11108</strain>
    </source>
</reference>
<dbReference type="Proteomes" id="UP000061839">
    <property type="component" value="Chromosome"/>
</dbReference>
<dbReference type="KEGG" id="ari:UM93_11955"/>
<dbReference type="InterPro" id="IPR027417">
    <property type="entry name" value="P-loop_NTPase"/>
</dbReference>
<dbReference type="STRING" id="1618207.UM93_11955"/>
<evidence type="ECO:0000259" key="1">
    <source>
        <dbReference type="Pfam" id="PF00485"/>
    </source>
</evidence>
<organism evidence="2 3">
    <name type="scientific">Psychromicrobium lacuslunae</name>
    <dbReference type="NCBI Taxonomy" id="1618207"/>
    <lineage>
        <taxon>Bacteria</taxon>
        <taxon>Bacillati</taxon>
        <taxon>Actinomycetota</taxon>
        <taxon>Actinomycetes</taxon>
        <taxon>Micrococcales</taxon>
        <taxon>Micrococcaceae</taxon>
        <taxon>Psychromicrobium</taxon>
    </lineage>
</organism>
<name>A0A0D4C3Z2_9MICC</name>
<dbReference type="GO" id="GO:0016301">
    <property type="term" value="F:kinase activity"/>
    <property type="evidence" value="ECO:0007669"/>
    <property type="project" value="UniProtKB-KW"/>
</dbReference>
<evidence type="ECO:0000313" key="3">
    <source>
        <dbReference type="Proteomes" id="UP000061839"/>
    </source>
</evidence>
<dbReference type="SUPFAM" id="SSF52540">
    <property type="entry name" value="P-loop containing nucleoside triphosphate hydrolases"/>
    <property type="match status" value="1"/>
</dbReference>
<evidence type="ECO:0000313" key="2">
    <source>
        <dbReference type="EMBL" id="AJT43095.1"/>
    </source>
</evidence>
<gene>
    <name evidence="2" type="ORF">UM93_11955</name>
</gene>
<dbReference type="InterPro" id="IPR006083">
    <property type="entry name" value="PRK/URK"/>
</dbReference>
<proteinExistence type="predicted"/>
<keyword evidence="3" id="KW-1185">Reference proteome</keyword>
<dbReference type="PATRIC" id="fig|1618207.4.peg.2422"/>
<accession>A0A0D4C3Z2</accession>
<keyword evidence="2" id="KW-0808">Transferase</keyword>
<dbReference type="GO" id="GO:0005524">
    <property type="term" value="F:ATP binding"/>
    <property type="evidence" value="ECO:0007669"/>
    <property type="project" value="InterPro"/>
</dbReference>